<protein>
    <submittedName>
        <fullName evidence="1">Uncharacterized protein</fullName>
    </submittedName>
</protein>
<proteinExistence type="predicted"/>
<evidence type="ECO:0000313" key="2">
    <source>
        <dbReference type="Proteomes" id="UP000091857"/>
    </source>
</evidence>
<dbReference type="Proteomes" id="UP000091857">
    <property type="component" value="Chromosome 10"/>
</dbReference>
<accession>A0ACC8D1A4</accession>
<gene>
    <name evidence="1" type="ORF">MANES_10G060600v8</name>
</gene>
<evidence type="ECO:0000313" key="1">
    <source>
        <dbReference type="EMBL" id="OAY39055.2"/>
    </source>
</evidence>
<comment type="caution">
    <text evidence="1">The sequence shown here is derived from an EMBL/GenBank/DDBJ whole genome shotgun (WGS) entry which is preliminary data.</text>
</comment>
<organism evidence="1 2">
    <name type="scientific">Manihot esculenta</name>
    <name type="common">Cassava</name>
    <name type="synonym">Jatropha manihot</name>
    <dbReference type="NCBI Taxonomy" id="3983"/>
    <lineage>
        <taxon>Eukaryota</taxon>
        <taxon>Viridiplantae</taxon>
        <taxon>Streptophyta</taxon>
        <taxon>Embryophyta</taxon>
        <taxon>Tracheophyta</taxon>
        <taxon>Spermatophyta</taxon>
        <taxon>Magnoliopsida</taxon>
        <taxon>eudicotyledons</taxon>
        <taxon>Gunneridae</taxon>
        <taxon>Pentapetalae</taxon>
        <taxon>rosids</taxon>
        <taxon>fabids</taxon>
        <taxon>Malpighiales</taxon>
        <taxon>Euphorbiaceae</taxon>
        <taxon>Crotonoideae</taxon>
        <taxon>Manihoteae</taxon>
        <taxon>Manihot</taxon>
    </lineage>
</organism>
<reference evidence="2" key="1">
    <citation type="journal article" date="2016" name="Nat. Biotechnol.">
        <title>Sequencing wild and cultivated cassava and related species reveals extensive interspecific hybridization and genetic diversity.</title>
        <authorList>
            <person name="Bredeson J.V."/>
            <person name="Lyons J.B."/>
            <person name="Prochnik S.E."/>
            <person name="Wu G.A."/>
            <person name="Ha C.M."/>
            <person name="Edsinger-Gonzales E."/>
            <person name="Grimwood J."/>
            <person name="Schmutz J."/>
            <person name="Rabbi I.Y."/>
            <person name="Egesi C."/>
            <person name="Nauluvula P."/>
            <person name="Lebot V."/>
            <person name="Ndunguru J."/>
            <person name="Mkamilo G."/>
            <person name="Bart R.S."/>
            <person name="Setter T.L."/>
            <person name="Gleadow R.M."/>
            <person name="Kulakow P."/>
            <person name="Ferguson M.E."/>
            <person name="Rounsley S."/>
            <person name="Rokhsar D.S."/>
        </authorList>
    </citation>
    <scope>NUCLEOTIDE SEQUENCE [LARGE SCALE GENOMIC DNA]</scope>
    <source>
        <strain evidence="2">cv. AM560-2</strain>
    </source>
</reference>
<dbReference type="EMBL" id="CM004396">
    <property type="protein sequence ID" value="OAY39055.2"/>
    <property type="molecule type" value="Genomic_DNA"/>
</dbReference>
<keyword evidence="2" id="KW-1185">Reference proteome</keyword>
<sequence>MDLSFSVRFLIILALAASIVTVQTTEVSTEMKMRRLGGKTLPSPPPPPVPNTRMSHIPPVRPPPMALHV</sequence>
<name>A0ACC8D1A4_MANES</name>